<name>A0A7S2U877_9STRA</name>
<keyword evidence="3" id="KW-0732">Signal</keyword>
<gene>
    <name evidence="4" type="ORF">ASEP1449_LOCUS3467</name>
</gene>
<dbReference type="AlphaFoldDB" id="A0A7S2U877"/>
<accession>A0A7S2U877</accession>
<feature type="signal peptide" evidence="3">
    <location>
        <begin position="1"/>
        <end position="22"/>
    </location>
</feature>
<reference evidence="4" key="1">
    <citation type="submission" date="2021-01" db="EMBL/GenBank/DDBJ databases">
        <authorList>
            <person name="Corre E."/>
            <person name="Pelletier E."/>
            <person name="Niang G."/>
            <person name="Scheremetjew M."/>
            <person name="Finn R."/>
            <person name="Kale V."/>
            <person name="Holt S."/>
            <person name="Cochrane G."/>
            <person name="Meng A."/>
            <person name="Brown T."/>
            <person name="Cohen L."/>
        </authorList>
    </citation>
    <scope>NUCLEOTIDE SEQUENCE</scope>
    <source>
        <strain evidence="4">CCMP2084</strain>
    </source>
</reference>
<keyword evidence="2" id="KW-0472">Membrane</keyword>
<evidence type="ECO:0000256" key="2">
    <source>
        <dbReference type="SAM" id="Phobius"/>
    </source>
</evidence>
<feature type="transmembrane region" description="Helical" evidence="2">
    <location>
        <begin position="46"/>
        <end position="67"/>
    </location>
</feature>
<evidence type="ECO:0000313" key="4">
    <source>
        <dbReference type="EMBL" id="CAD9811642.1"/>
    </source>
</evidence>
<proteinExistence type="predicted"/>
<evidence type="ECO:0000256" key="3">
    <source>
        <dbReference type="SAM" id="SignalP"/>
    </source>
</evidence>
<evidence type="ECO:0000256" key="1">
    <source>
        <dbReference type="SAM" id="Coils"/>
    </source>
</evidence>
<feature type="coiled-coil region" evidence="1">
    <location>
        <begin position="182"/>
        <end position="222"/>
    </location>
</feature>
<feature type="chain" id="PRO_5031158662" evidence="3">
    <location>
        <begin position="23"/>
        <end position="228"/>
    </location>
</feature>
<keyword evidence="2" id="KW-1133">Transmembrane helix</keyword>
<dbReference type="EMBL" id="HBHQ01005188">
    <property type="protein sequence ID" value="CAD9811642.1"/>
    <property type="molecule type" value="Transcribed_RNA"/>
</dbReference>
<keyword evidence="1" id="KW-0175">Coiled coil</keyword>
<sequence length="228" mass="25658">MRNTICAIAWLSLVGLVPVVVAFCPGHVGLGQQRVESCSSTSLQDGGISIGIAAAAGFLGSATGWLAREPEVQRLQKAKSTVEMEMDFQVAQTEFDEKVEGYETAMFEMDKDFEGQTEQIKAEFEAKLKVKETALEEQYKSKIVVAKQKLESEVDLKLGEQGGRLRQDFLQEKMVYESDFNSNNQENVIRSLETQSKLVEENIQLKESLDQVKADLEDIMKMQKKRFF</sequence>
<keyword evidence="2" id="KW-0812">Transmembrane</keyword>
<protein>
    <submittedName>
        <fullName evidence="4">Uncharacterized protein</fullName>
    </submittedName>
</protein>
<organism evidence="4">
    <name type="scientific">Attheya septentrionalis</name>
    <dbReference type="NCBI Taxonomy" id="420275"/>
    <lineage>
        <taxon>Eukaryota</taxon>
        <taxon>Sar</taxon>
        <taxon>Stramenopiles</taxon>
        <taxon>Ochrophyta</taxon>
        <taxon>Bacillariophyta</taxon>
        <taxon>Coscinodiscophyceae</taxon>
        <taxon>Chaetocerotophycidae</taxon>
        <taxon>Chaetocerotales</taxon>
        <taxon>Attheyaceae</taxon>
        <taxon>Attheya</taxon>
    </lineage>
</organism>